<accession>A0A3S5C624</accession>
<name>A0A3S5C624_9PLAT</name>
<reference evidence="3" key="1">
    <citation type="submission" date="2018-11" db="EMBL/GenBank/DDBJ databases">
        <authorList>
            <consortium name="Pathogen Informatics"/>
        </authorList>
    </citation>
    <scope>NUCLEOTIDE SEQUENCE</scope>
</reference>
<dbReference type="AlphaFoldDB" id="A0A3S5C624"/>
<feature type="region of interest" description="Disordered" evidence="1">
    <location>
        <begin position="142"/>
        <end position="161"/>
    </location>
</feature>
<comment type="caution">
    <text evidence="3">The sequence shown here is derived from an EMBL/GenBank/DDBJ whole genome shotgun (WGS) entry which is preliminary data.</text>
</comment>
<evidence type="ECO:0000313" key="3">
    <source>
        <dbReference type="EMBL" id="VEL37722.1"/>
    </source>
</evidence>
<gene>
    <name evidence="3" type="ORF">PXEA_LOCUS31162</name>
</gene>
<dbReference type="Gene3D" id="2.60.40.60">
    <property type="entry name" value="Cadherins"/>
    <property type="match status" value="1"/>
</dbReference>
<proteinExistence type="predicted"/>
<protein>
    <submittedName>
        <fullName evidence="3">Uncharacterized protein</fullName>
    </submittedName>
</protein>
<keyword evidence="2" id="KW-0732">Signal</keyword>
<feature type="signal peptide" evidence="2">
    <location>
        <begin position="1"/>
        <end position="38"/>
    </location>
</feature>
<feature type="chain" id="PRO_5018725125" evidence="2">
    <location>
        <begin position="39"/>
        <end position="161"/>
    </location>
</feature>
<sequence length="161" mass="17374">MMHTTTYQACRPGVWPRRLRLPCLLMLVLMTFDAPGGAASWRIEERKLDYQLAENAPIGTLLGNVAVEAIGFGGLGITASDAGLIGSSPDATAYLRLQKTPTLRSVYSLGAPSSLFSLDAQSSRLTTATRIDAEYLCTVARARENRTPEPEAPGEPTLHLK</sequence>
<evidence type="ECO:0000313" key="4">
    <source>
        <dbReference type="Proteomes" id="UP000784294"/>
    </source>
</evidence>
<dbReference type="EMBL" id="CAAALY010255797">
    <property type="protein sequence ID" value="VEL37722.1"/>
    <property type="molecule type" value="Genomic_DNA"/>
</dbReference>
<keyword evidence="4" id="KW-1185">Reference proteome</keyword>
<evidence type="ECO:0000256" key="1">
    <source>
        <dbReference type="SAM" id="MobiDB-lite"/>
    </source>
</evidence>
<organism evidence="3 4">
    <name type="scientific">Protopolystoma xenopodis</name>
    <dbReference type="NCBI Taxonomy" id="117903"/>
    <lineage>
        <taxon>Eukaryota</taxon>
        <taxon>Metazoa</taxon>
        <taxon>Spiralia</taxon>
        <taxon>Lophotrochozoa</taxon>
        <taxon>Platyhelminthes</taxon>
        <taxon>Monogenea</taxon>
        <taxon>Polyopisthocotylea</taxon>
        <taxon>Polystomatidea</taxon>
        <taxon>Polystomatidae</taxon>
        <taxon>Protopolystoma</taxon>
    </lineage>
</organism>
<evidence type="ECO:0000256" key="2">
    <source>
        <dbReference type="SAM" id="SignalP"/>
    </source>
</evidence>
<dbReference type="CDD" id="cd11304">
    <property type="entry name" value="Cadherin_repeat"/>
    <property type="match status" value="1"/>
</dbReference>
<dbReference type="Proteomes" id="UP000784294">
    <property type="component" value="Unassembled WGS sequence"/>
</dbReference>